<feature type="region of interest" description="Disordered" evidence="1">
    <location>
        <begin position="1"/>
        <end position="21"/>
    </location>
</feature>
<sequence>MKIKKAKLKSQKAERESEKHKIKRQINVDELATLG</sequence>
<evidence type="ECO:0000256" key="1">
    <source>
        <dbReference type="SAM" id="MobiDB-lite"/>
    </source>
</evidence>
<proteinExistence type="predicted"/>
<gene>
    <name evidence="2" type="ORF">DI53_0489</name>
</gene>
<dbReference type="Proteomes" id="UP000031802">
    <property type="component" value="Unassembled WGS sequence"/>
</dbReference>
<dbReference type="AlphaFoldDB" id="A0A0B8T3J5"/>
<keyword evidence="3" id="KW-1185">Reference proteome</keyword>
<comment type="caution">
    <text evidence="2">The sequence shown here is derived from an EMBL/GenBank/DDBJ whole genome shotgun (WGS) entry which is preliminary data.</text>
</comment>
<dbReference type="EMBL" id="JJMU01000008">
    <property type="protein sequence ID" value="KGE15711.1"/>
    <property type="molecule type" value="Genomic_DNA"/>
</dbReference>
<evidence type="ECO:0000313" key="3">
    <source>
        <dbReference type="Proteomes" id="UP000031802"/>
    </source>
</evidence>
<accession>A0A0B8T3J5</accession>
<organism evidence="2 3">
    <name type="scientific">Sphingobacterium deserti</name>
    <dbReference type="NCBI Taxonomy" id="1229276"/>
    <lineage>
        <taxon>Bacteria</taxon>
        <taxon>Pseudomonadati</taxon>
        <taxon>Bacteroidota</taxon>
        <taxon>Sphingobacteriia</taxon>
        <taxon>Sphingobacteriales</taxon>
        <taxon>Sphingobacteriaceae</taxon>
        <taxon>Sphingobacterium</taxon>
    </lineage>
</organism>
<protein>
    <submittedName>
        <fullName evidence="2">Uncharacterized protein</fullName>
    </submittedName>
</protein>
<feature type="compositionally biased region" description="Basic residues" evidence="1">
    <location>
        <begin position="1"/>
        <end position="10"/>
    </location>
</feature>
<name>A0A0B8T3J5_9SPHI</name>
<reference evidence="3" key="1">
    <citation type="submission" date="2014-04" db="EMBL/GenBank/DDBJ databases">
        <title>Whole-Genome optical mapping and complete genome sequence of Sphingobacterium deserti sp. nov., a new spaces isolated from desert in the west of China.</title>
        <authorList>
            <person name="Teng C."/>
            <person name="Zhou Z."/>
            <person name="Li X."/>
            <person name="Chen M."/>
            <person name="Lin M."/>
            <person name="Wang L."/>
            <person name="Su S."/>
            <person name="Zhang C."/>
            <person name="Zhang W."/>
        </authorList>
    </citation>
    <scope>NUCLEOTIDE SEQUENCE [LARGE SCALE GENOMIC DNA]</scope>
    <source>
        <strain evidence="3">ACCC05744</strain>
    </source>
</reference>
<evidence type="ECO:0000313" key="2">
    <source>
        <dbReference type="EMBL" id="KGE15711.1"/>
    </source>
</evidence>
<reference evidence="2 3" key="2">
    <citation type="journal article" date="2015" name="PLoS ONE">
        <title>Whole-Genome Optical Mapping and Finished Genome Sequence of Sphingobacterium deserti sp. nov., a New Species Isolated from the Western Desert of China.</title>
        <authorList>
            <person name="Teng C."/>
            <person name="Zhou Z."/>
            <person name="Molnar I."/>
            <person name="Li X."/>
            <person name="Tang R."/>
            <person name="Chen M."/>
            <person name="Wang L."/>
            <person name="Su S."/>
            <person name="Zhang W."/>
            <person name="Lin M."/>
        </authorList>
    </citation>
    <scope>NUCLEOTIDE SEQUENCE [LARGE SCALE GENOMIC DNA]</scope>
    <source>
        <strain evidence="3">ACCC05744</strain>
    </source>
</reference>